<dbReference type="EnsemblPlants" id="AET3Gv20359300.40">
    <property type="protein sequence ID" value="AET3Gv20359300.40"/>
    <property type="gene ID" value="AET3Gv20359300"/>
</dbReference>
<evidence type="ECO:0000256" key="1">
    <source>
        <dbReference type="SAM" id="Phobius"/>
    </source>
</evidence>
<reference evidence="2" key="5">
    <citation type="journal article" date="2021" name="G3 (Bethesda)">
        <title>Aegilops tauschii genome assembly Aet v5.0 features greater sequence contiguity and improved annotation.</title>
        <authorList>
            <person name="Wang L."/>
            <person name="Zhu T."/>
            <person name="Rodriguez J.C."/>
            <person name="Deal K.R."/>
            <person name="Dubcovsky J."/>
            <person name="McGuire P.E."/>
            <person name="Lux T."/>
            <person name="Spannagl M."/>
            <person name="Mayer K.F.X."/>
            <person name="Baldrich P."/>
            <person name="Meyers B.C."/>
            <person name="Huo N."/>
            <person name="Gu Y.Q."/>
            <person name="Zhou H."/>
            <person name="Devos K.M."/>
            <person name="Bennetzen J.L."/>
            <person name="Unver T."/>
            <person name="Budak H."/>
            <person name="Gulick P.J."/>
            <person name="Galiba G."/>
            <person name="Kalapos B."/>
            <person name="Nelson D.R."/>
            <person name="Li P."/>
            <person name="You F.M."/>
            <person name="Luo M.C."/>
            <person name="Dvorak J."/>
        </authorList>
    </citation>
    <scope>NUCLEOTIDE SEQUENCE [LARGE SCALE GENOMIC DNA]</scope>
    <source>
        <strain evidence="2">cv. AL8/78</strain>
    </source>
</reference>
<keyword evidence="3" id="KW-1185">Reference proteome</keyword>
<reference evidence="3" key="2">
    <citation type="journal article" date="2017" name="Nat. Plants">
        <title>The Aegilops tauschii genome reveals multiple impacts of transposons.</title>
        <authorList>
            <person name="Zhao G."/>
            <person name="Zou C."/>
            <person name="Li K."/>
            <person name="Wang K."/>
            <person name="Li T."/>
            <person name="Gao L."/>
            <person name="Zhang X."/>
            <person name="Wang H."/>
            <person name="Yang Z."/>
            <person name="Liu X."/>
            <person name="Jiang W."/>
            <person name="Mao L."/>
            <person name="Kong X."/>
            <person name="Jiao Y."/>
            <person name="Jia J."/>
        </authorList>
    </citation>
    <scope>NUCLEOTIDE SEQUENCE [LARGE SCALE GENOMIC DNA]</scope>
    <source>
        <strain evidence="3">cv. AL8/78</strain>
    </source>
</reference>
<keyword evidence="1" id="KW-1133">Transmembrane helix</keyword>
<protein>
    <submittedName>
        <fullName evidence="2">Uncharacterized protein</fullName>
    </submittedName>
</protein>
<evidence type="ECO:0000313" key="2">
    <source>
        <dbReference type="EnsemblPlants" id="AET3Gv20359300.41"/>
    </source>
</evidence>
<sequence>MLNHPECFQVTALHMGDWMHGGVQRSWCYVTYGLQADVMFLPWFVYLLQKHSTRKRSMLMKMAEGNYMCNKNHQR</sequence>
<dbReference type="Proteomes" id="UP000015105">
    <property type="component" value="Chromosome 3D"/>
</dbReference>
<evidence type="ECO:0000313" key="3">
    <source>
        <dbReference type="Proteomes" id="UP000015105"/>
    </source>
</evidence>
<keyword evidence="1" id="KW-0812">Transmembrane</keyword>
<dbReference type="Gramene" id="AET3Gv20359300.36">
    <property type="protein sequence ID" value="AET3Gv20359300.36"/>
    <property type="gene ID" value="AET3Gv20359300"/>
</dbReference>
<accession>A0A453EJ06</accession>
<dbReference type="Gramene" id="AET3Gv20359300.38">
    <property type="protein sequence ID" value="AET3Gv20359300.38"/>
    <property type="gene ID" value="AET3Gv20359300"/>
</dbReference>
<reference evidence="2" key="3">
    <citation type="journal article" date="2017" name="Nature">
        <title>Genome sequence of the progenitor of the wheat D genome Aegilops tauschii.</title>
        <authorList>
            <person name="Luo M.C."/>
            <person name="Gu Y.Q."/>
            <person name="Puiu D."/>
            <person name="Wang H."/>
            <person name="Twardziok S.O."/>
            <person name="Deal K.R."/>
            <person name="Huo N."/>
            <person name="Zhu T."/>
            <person name="Wang L."/>
            <person name="Wang Y."/>
            <person name="McGuire P.E."/>
            <person name="Liu S."/>
            <person name="Long H."/>
            <person name="Ramasamy R.K."/>
            <person name="Rodriguez J.C."/>
            <person name="Van S.L."/>
            <person name="Yuan L."/>
            <person name="Wang Z."/>
            <person name="Xia Z."/>
            <person name="Xiao L."/>
            <person name="Anderson O.D."/>
            <person name="Ouyang S."/>
            <person name="Liang Y."/>
            <person name="Zimin A.V."/>
            <person name="Pertea G."/>
            <person name="Qi P."/>
            <person name="Bennetzen J.L."/>
            <person name="Dai X."/>
            <person name="Dawson M.W."/>
            <person name="Muller H.G."/>
            <person name="Kugler K."/>
            <person name="Rivarola-Duarte L."/>
            <person name="Spannagl M."/>
            <person name="Mayer K.F.X."/>
            <person name="Lu F.H."/>
            <person name="Bevan M.W."/>
            <person name="Leroy P."/>
            <person name="Li P."/>
            <person name="You F.M."/>
            <person name="Sun Q."/>
            <person name="Liu Z."/>
            <person name="Lyons E."/>
            <person name="Wicker T."/>
            <person name="Salzberg S.L."/>
            <person name="Devos K.M."/>
            <person name="Dvorak J."/>
        </authorList>
    </citation>
    <scope>NUCLEOTIDE SEQUENCE [LARGE SCALE GENOMIC DNA]</scope>
    <source>
        <strain evidence="2">cv. AL8/78</strain>
    </source>
</reference>
<dbReference type="Gramene" id="AET3Gv20359300.39">
    <property type="protein sequence ID" value="AET3Gv20359300.39"/>
    <property type="gene ID" value="AET3Gv20359300"/>
</dbReference>
<organism evidence="2 3">
    <name type="scientific">Aegilops tauschii subsp. strangulata</name>
    <name type="common">Goatgrass</name>
    <dbReference type="NCBI Taxonomy" id="200361"/>
    <lineage>
        <taxon>Eukaryota</taxon>
        <taxon>Viridiplantae</taxon>
        <taxon>Streptophyta</taxon>
        <taxon>Embryophyta</taxon>
        <taxon>Tracheophyta</taxon>
        <taxon>Spermatophyta</taxon>
        <taxon>Magnoliopsida</taxon>
        <taxon>Liliopsida</taxon>
        <taxon>Poales</taxon>
        <taxon>Poaceae</taxon>
        <taxon>BOP clade</taxon>
        <taxon>Pooideae</taxon>
        <taxon>Triticodae</taxon>
        <taxon>Triticeae</taxon>
        <taxon>Triticinae</taxon>
        <taxon>Aegilops</taxon>
    </lineage>
</organism>
<proteinExistence type="predicted"/>
<feature type="transmembrane region" description="Helical" evidence="1">
    <location>
        <begin position="29"/>
        <end position="48"/>
    </location>
</feature>
<dbReference type="AlphaFoldDB" id="A0A453EJ06"/>
<dbReference type="EnsemblPlants" id="AET3Gv20359300.41">
    <property type="protein sequence ID" value="AET3Gv20359300.41"/>
    <property type="gene ID" value="AET3Gv20359300"/>
</dbReference>
<name>A0A453EJ06_AEGTS</name>
<dbReference type="Gramene" id="AET3Gv20359300.41">
    <property type="protein sequence ID" value="AET3Gv20359300.41"/>
    <property type="gene ID" value="AET3Gv20359300"/>
</dbReference>
<dbReference type="Gramene" id="AET3Gv20359300.40">
    <property type="protein sequence ID" value="AET3Gv20359300.40"/>
    <property type="gene ID" value="AET3Gv20359300"/>
</dbReference>
<dbReference type="EnsemblPlants" id="AET3Gv20359300.38">
    <property type="protein sequence ID" value="AET3Gv20359300.38"/>
    <property type="gene ID" value="AET3Gv20359300"/>
</dbReference>
<dbReference type="Gramene" id="AET3Gv20359300.37">
    <property type="protein sequence ID" value="AET3Gv20359300.37"/>
    <property type="gene ID" value="AET3Gv20359300"/>
</dbReference>
<reference evidence="3" key="1">
    <citation type="journal article" date="2014" name="Science">
        <title>Ancient hybridizations among the ancestral genomes of bread wheat.</title>
        <authorList>
            <consortium name="International Wheat Genome Sequencing Consortium,"/>
            <person name="Marcussen T."/>
            <person name="Sandve S.R."/>
            <person name="Heier L."/>
            <person name="Spannagl M."/>
            <person name="Pfeifer M."/>
            <person name="Jakobsen K.S."/>
            <person name="Wulff B.B."/>
            <person name="Steuernagel B."/>
            <person name="Mayer K.F."/>
            <person name="Olsen O.A."/>
        </authorList>
    </citation>
    <scope>NUCLEOTIDE SEQUENCE [LARGE SCALE GENOMIC DNA]</scope>
    <source>
        <strain evidence="3">cv. AL8/78</strain>
    </source>
</reference>
<reference evidence="2" key="4">
    <citation type="submission" date="2019-03" db="UniProtKB">
        <authorList>
            <consortium name="EnsemblPlants"/>
        </authorList>
    </citation>
    <scope>IDENTIFICATION</scope>
</reference>
<dbReference type="EnsemblPlants" id="AET3Gv20359300.37">
    <property type="protein sequence ID" value="AET3Gv20359300.37"/>
    <property type="gene ID" value="AET3Gv20359300"/>
</dbReference>
<keyword evidence="1" id="KW-0472">Membrane</keyword>
<dbReference type="EnsemblPlants" id="AET3Gv20359300.36">
    <property type="protein sequence ID" value="AET3Gv20359300.36"/>
    <property type="gene ID" value="AET3Gv20359300"/>
</dbReference>
<dbReference type="EnsemblPlants" id="AET3Gv20359300.39">
    <property type="protein sequence ID" value="AET3Gv20359300.39"/>
    <property type="gene ID" value="AET3Gv20359300"/>
</dbReference>